<feature type="domain" description="DUF8212" evidence="3">
    <location>
        <begin position="224"/>
        <end position="255"/>
    </location>
</feature>
<evidence type="ECO:0000256" key="1">
    <source>
        <dbReference type="SAM" id="MobiDB-lite"/>
    </source>
</evidence>
<dbReference type="Pfam" id="PF06985">
    <property type="entry name" value="HET"/>
    <property type="match status" value="1"/>
</dbReference>
<dbReference type="PANTHER" id="PTHR10622:SF10">
    <property type="entry name" value="HET DOMAIN-CONTAINING PROTEIN"/>
    <property type="match status" value="1"/>
</dbReference>
<dbReference type="Proteomes" id="UP000240883">
    <property type="component" value="Unassembled WGS sequence"/>
</dbReference>
<dbReference type="EMBL" id="KZ678137">
    <property type="protein sequence ID" value="PSN65193.1"/>
    <property type="molecule type" value="Genomic_DNA"/>
</dbReference>
<dbReference type="STRING" id="1448308.A0A2T2NID8"/>
<gene>
    <name evidence="4" type="ORF">BS50DRAFT_575257</name>
</gene>
<evidence type="ECO:0000259" key="3">
    <source>
        <dbReference type="Pfam" id="PF26640"/>
    </source>
</evidence>
<protein>
    <submittedName>
        <fullName evidence="4">HET-domain-containing protein</fullName>
    </submittedName>
</protein>
<evidence type="ECO:0000259" key="2">
    <source>
        <dbReference type="Pfam" id="PF06985"/>
    </source>
</evidence>
<proteinExistence type="predicted"/>
<dbReference type="AlphaFoldDB" id="A0A2T2NID8"/>
<sequence>MRLIHTETKEMRIFEYPDIPRYAILSHTWGDSEISLQDFESNRRDYKTSGWAKLNEGCRIAAESGFDYFWIDTCCIDKTNSVELSEAINSMFYWYQEAAACFAYLSDMPAGTVVSGLDSSFSRSKWFTRGWTLQELLAPSDVIFLAEDWTVIGHRSKLAPLIAEITGISTGFLLGHDLDEASVAMRMSWVSKRKTTKEEDIAYCLLGIFGIHMPLLYGEREFGAFRRLQEEIMKTSDDQSIFAWLQYDNLVPRQNAVKRHTYSIMAYSPALFHNGGNIVQSKAPEVEGYLRGIRTPTVFNNKGLQLSLPTIQKQNRISLAILNCRMTNREEYLAIVLEDVSTNGGRYVRVERDRLIPVHINVILETAKYSDISISKGKFEHQAQKEVMDYSRTSFTEKVSEAPFYNHATASIPTNEPLYEQEFIGNTEFANMIFPEPNAYPYVPDFQLFYGLDRAGREYDSRKDATNFIPDNFPSWPYELTEHDSRQDVTNFILEVQRSVPAAMEDPQIVNTNFVTPSGEPYDLNTLSQSEHQPPVESRYNLRSKRLSR</sequence>
<feature type="domain" description="Heterokaryon incompatibility" evidence="2">
    <location>
        <begin position="22"/>
        <end position="108"/>
    </location>
</feature>
<dbReference type="PANTHER" id="PTHR10622">
    <property type="entry name" value="HET DOMAIN-CONTAINING PROTEIN"/>
    <property type="match status" value="1"/>
</dbReference>
<evidence type="ECO:0000313" key="4">
    <source>
        <dbReference type="EMBL" id="PSN65193.1"/>
    </source>
</evidence>
<evidence type="ECO:0000313" key="5">
    <source>
        <dbReference type="Proteomes" id="UP000240883"/>
    </source>
</evidence>
<organism evidence="4 5">
    <name type="scientific">Corynespora cassiicola Philippines</name>
    <dbReference type="NCBI Taxonomy" id="1448308"/>
    <lineage>
        <taxon>Eukaryota</taxon>
        <taxon>Fungi</taxon>
        <taxon>Dikarya</taxon>
        <taxon>Ascomycota</taxon>
        <taxon>Pezizomycotina</taxon>
        <taxon>Dothideomycetes</taxon>
        <taxon>Pleosporomycetidae</taxon>
        <taxon>Pleosporales</taxon>
        <taxon>Corynesporascaceae</taxon>
        <taxon>Corynespora</taxon>
    </lineage>
</organism>
<accession>A0A2T2NID8</accession>
<dbReference type="InterPro" id="IPR058525">
    <property type="entry name" value="DUF8212"/>
</dbReference>
<dbReference type="InterPro" id="IPR010730">
    <property type="entry name" value="HET"/>
</dbReference>
<keyword evidence="5" id="KW-1185">Reference proteome</keyword>
<reference evidence="4 5" key="1">
    <citation type="journal article" date="2018" name="Front. Microbiol.">
        <title>Genome-Wide Analysis of Corynespora cassiicola Leaf Fall Disease Putative Effectors.</title>
        <authorList>
            <person name="Lopez D."/>
            <person name="Ribeiro S."/>
            <person name="Label P."/>
            <person name="Fumanal B."/>
            <person name="Venisse J.S."/>
            <person name="Kohler A."/>
            <person name="de Oliveira R.R."/>
            <person name="Labutti K."/>
            <person name="Lipzen A."/>
            <person name="Lail K."/>
            <person name="Bauer D."/>
            <person name="Ohm R.A."/>
            <person name="Barry K.W."/>
            <person name="Spatafora J."/>
            <person name="Grigoriev I.V."/>
            <person name="Martin F.M."/>
            <person name="Pujade-Renaud V."/>
        </authorList>
    </citation>
    <scope>NUCLEOTIDE SEQUENCE [LARGE SCALE GENOMIC DNA]</scope>
    <source>
        <strain evidence="4 5">Philippines</strain>
    </source>
</reference>
<feature type="region of interest" description="Disordered" evidence="1">
    <location>
        <begin position="520"/>
        <end position="549"/>
    </location>
</feature>
<dbReference type="Pfam" id="PF26640">
    <property type="entry name" value="DUF8212"/>
    <property type="match status" value="1"/>
</dbReference>
<dbReference type="OrthoDB" id="20872at2759"/>
<name>A0A2T2NID8_CORCC</name>